<protein>
    <submittedName>
        <fullName evidence="2">Uncharacterized protein</fullName>
    </submittedName>
</protein>
<sequence length="195" mass="20709">MWVRHRLFPQSAVAASSVRISPQGEKKKNLPDLQALILLLLLLFTSRGINESRHIGLHGWLGLLRAAVFLMIEAFLPHPAHVCSSRFAPPPFPVILAPGPYLQPGFSHSPCFLILPPSPPQEPCMSKSLPVSSSSSALAPLPTSTLPGPSSSVRSEAGLSGESELWLCGNSTSTMSSSVSPPFPSSSTPQPETSP</sequence>
<dbReference type="Proteomes" id="UP001153269">
    <property type="component" value="Unassembled WGS sequence"/>
</dbReference>
<evidence type="ECO:0000256" key="1">
    <source>
        <dbReference type="SAM" id="MobiDB-lite"/>
    </source>
</evidence>
<proteinExistence type="predicted"/>
<evidence type="ECO:0000313" key="3">
    <source>
        <dbReference type="Proteomes" id="UP001153269"/>
    </source>
</evidence>
<comment type="caution">
    <text evidence="2">The sequence shown here is derived from an EMBL/GenBank/DDBJ whole genome shotgun (WGS) entry which is preliminary data.</text>
</comment>
<gene>
    <name evidence="2" type="ORF">PLEPLA_LOCUS3626</name>
</gene>
<feature type="compositionally biased region" description="Low complexity" evidence="1">
    <location>
        <begin position="171"/>
        <end position="195"/>
    </location>
</feature>
<accession>A0A9N7Y7U9</accession>
<evidence type="ECO:0000313" key="2">
    <source>
        <dbReference type="EMBL" id="CAB1415907.1"/>
    </source>
</evidence>
<keyword evidence="3" id="KW-1185">Reference proteome</keyword>
<reference evidence="2" key="1">
    <citation type="submission" date="2020-03" db="EMBL/GenBank/DDBJ databases">
        <authorList>
            <person name="Weist P."/>
        </authorList>
    </citation>
    <scope>NUCLEOTIDE SEQUENCE</scope>
</reference>
<dbReference type="AlphaFoldDB" id="A0A9N7Y7U9"/>
<feature type="region of interest" description="Disordered" evidence="1">
    <location>
        <begin position="167"/>
        <end position="195"/>
    </location>
</feature>
<organism evidence="2 3">
    <name type="scientific">Pleuronectes platessa</name>
    <name type="common">European plaice</name>
    <dbReference type="NCBI Taxonomy" id="8262"/>
    <lineage>
        <taxon>Eukaryota</taxon>
        <taxon>Metazoa</taxon>
        <taxon>Chordata</taxon>
        <taxon>Craniata</taxon>
        <taxon>Vertebrata</taxon>
        <taxon>Euteleostomi</taxon>
        <taxon>Actinopterygii</taxon>
        <taxon>Neopterygii</taxon>
        <taxon>Teleostei</taxon>
        <taxon>Neoteleostei</taxon>
        <taxon>Acanthomorphata</taxon>
        <taxon>Carangaria</taxon>
        <taxon>Pleuronectiformes</taxon>
        <taxon>Pleuronectoidei</taxon>
        <taxon>Pleuronectidae</taxon>
        <taxon>Pleuronectes</taxon>
    </lineage>
</organism>
<name>A0A9N7Y7U9_PLEPL</name>
<dbReference type="EMBL" id="CADEAL010000180">
    <property type="protein sequence ID" value="CAB1415907.1"/>
    <property type="molecule type" value="Genomic_DNA"/>
</dbReference>